<dbReference type="InterPro" id="IPR009057">
    <property type="entry name" value="Homeodomain-like_sf"/>
</dbReference>
<dbReference type="GO" id="GO:0003677">
    <property type="term" value="F:DNA binding"/>
    <property type="evidence" value="ECO:0007669"/>
    <property type="project" value="UniProtKB-UniRule"/>
</dbReference>
<evidence type="ECO:0000256" key="2">
    <source>
        <dbReference type="PROSITE-ProRule" id="PRU00335"/>
    </source>
</evidence>
<dbReference type="PANTHER" id="PTHR30328:SF54">
    <property type="entry name" value="HTH-TYPE TRANSCRIPTIONAL REPRESSOR SCO4008"/>
    <property type="match status" value="1"/>
</dbReference>
<accession>A0A7W7CAA9</accession>
<feature type="domain" description="HTH tetR-type" evidence="3">
    <location>
        <begin position="6"/>
        <end position="66"/>
    </location>
</feature>
<dbReference type="PANTHER" id="PTHR30328">
    <property type="entry name" value="TRANSCRIPTIONAL REPRESSOR"/>
    <property type="match status" value="1"/>
</dbReference>
<feature type="DNA-binding region" description="H-T-H motif" evidence="2">
    <location>
        <begin position="29"/>
        <end position="48"/>
    </location>
</feature>
<sequence length="188" mass="20637">MARDAEQTKRRLLDAAIAEFAAYGIAGARVDRIAEQAKANKAMIYSYFGNKEQLFDAAFDLLVNGTVNEVPIDADDLPGYAGRLFDRFWQSPEVVRLSAWHRLERGADGPLHERVAQAHRDKIAAIEAAQADGRLPGHIPAAGLLSLVLVLATMWTPGNPDAASTKFVTTKKARRETVTEAVRQIVRT</sequence>
<evidence type="ECO:0000256" key="1">
    <source>
        <dbReference type="ARBA" id="ARBA00023125"/>
    </source>
</evidence>
<dbReference type="Pfam" id="PF00440">
    <property type="entry name" value="TetR_N"/>
    <property type="match status" value="1"/>
</dbReference>
<evidence type="ECO:0000259" key="3">
    <source>
        <dbReference type="PROSITE" id="PS50977"/>
    </source>
</evidence>
<dbReference type="GO" id="GO:0006355">
    <property type="term" value="P:regulation of DNA-templated transcription"/>
    <property type="evidence" value="ECO:0007669"/>
    <property type="project" value="UniProtKB-ARBA"/>
</dbReference>
<dbReference type="PROSITE" id="PS50977">
    <property type="entry name" value="HTH_TETR_2"/>
    <property type="match status" value="1"/>
</dbReference>
<proteinExistence type="predicted"/>
<dbReference type="InterPro" id="IPR036271">
    <property type="entry name" value="Tet_transcr_reg_TetR-rel_C_sf"/>
</dbReference>
<dbReference type="RefSeq" id="WP_185003412.1">
    <property type="nucleotide sequence ID" value="NZ_BAAAUI010000049.1"/>
</dbReference>
<comment type="caution">
    <text evidence="4">The sequence shown here is derived from an EMBL/GenBank/DDBJ whole genome shotgun (WGS) entry which is preliminary data.</text>
</comment>
<dbReference type="InterPro" id="IPR050109">
    <property type="entry name" value="HTH-type_TetR-like_transc_reg"/>
</dbReference>
<keyword evidence="1 2" id="KW-0238">DNA-binding</keyword>
<dbReference type="PRINTS" id="PR00455">
    <property type="entry name" value="HTHTETR"/>
</dbReference>
<name>A0A7W7CAA9_9PSEU</name>
<dbReference type="SUPFAM" id="SSF48498">
    <property type="entry name" value="Tetracyclin repressor-like, C-terminal domain"/>
    <property type="match status" value="1"/>
</dbReference>
<organism evidence="4 5">
    <name type="scientific">Crossiella cryophila</name>
    <dbReference type="NCBI Taxonomy" id="43355"/>
    <lineage>
        <taxon>Bacteria</taxon>
        <taxon>Bacillati</taxon>
        <taxon>Actinomycetota</taxon>
        <taxon>Actinomycetes</taxon>
        <taxon>Pseudonocardiales</taxon>
        <taxon>Pseudonocardiaceae</taxon>
        <taxon>Crossiella</taxon>
    </lineage>
</organism>
<dbReference type="AlphaFoldDB" id="A0A7W7CAA9"/>
<dbReference type="Gene3D" id="1.10.357.10">
    <property type="entry name" value="Tetracycline Repressor, domain 2"/>
    <property type="match status" value="1"/>
</dbReference>
<evidence type="ECO:0000313" key="5">
    <source>
        <dbReference type="Proteomes" id="UP000533598"/>
    </source>
</evidence>
<dbReference type="InterPro" id="IPR041467">
    <property type="entry name" value="Sco4008_C"/>
</dbReference>
<dbReference type="EMBL" id="JACHMH010000001">
    <property type="protein sequence ID" value="MBB4677470.1"/>
    <property type="molecule type" value="Genomic_DNA"/>
</dbReference>
<dbReference type="Proteomes" id="UP000533598">
    <property type="component" value="Unassembled WGS sequence"/>
</dbReference>
<dbReference type="Pfam" id="PF17926">
    <property type="entry name" value="TetR_C_21"/>
    <property type="match status" value="1"/>
</dbReference>
<dbReference type="SUPFAM" id="SSF46689">
    <property type="entry name" value="Homeodomain-like"/>
    <property type="match status" value="1"/>
</dbReference>
<reference evidence="4 5" key="1">
    <citation type="submission" date="2020-08" db="EMBL/GenBank/DDBJ databases">
        <title>Sequencing the genomes of 1000 actinobacteria strains.</title>
        <authorList>
            <person name="Klenk H.-P."/>
        </authorList>
    </citation>
    <scope>NUCLEOTIDE SEQUENCE [LARGE SCALE GENOMIC DNA]</scope>
    <source>
        <strain evidence="4 5">DSM 44230</strain>
    </source>
</reference>
<protein>
    <submittedName>
        <fullName evidence="4">AcrR family transcriptional regulator</fullName>
    </submittedName>
</protein>
<keyword evidence="5" id="KW-1185">Reference proteome</keyword>
<gene>
    <name evidence="4" type="ORF">HNR67_003588</name>
</gene>
<dbReference type="InterPro" id="IPR001647">
    <property type="entry name" value="HTH_TetR"/>
</dbReference>
<evidence type="ECO:0000313" key="4">
    <source>
        <dbReference type="EMBL" id="MBB4677470.1"/>
    </source>
</evidence>